<protein>
    <recommendedName>
        <fullName evidence="5">Cuticle protein</fullName>
    </recommendedName>
</protein>
<reference evidence="3" key="1">
    <citation type="submission" date="2022-07" db="EMBL/GenBank/DDBJ databases">
        <authorList>
            <person name="Trinca V."/>
            <person name="Uliana J.V.C."/>
            <person name="Torres T.T."/>
            <person name="Ward R.J."/>
            <person name="Monesi N."/>
        </authorList>
    </citation>
    <scope>NUCLEOTIDE SEQUENCE</scope>
    <source>
        <strain evidence="3">HSMRA1968</strain>
        <tissue evidence="3">Whole embryos</tissue>
    </source>
</reference>
<proteinExistence type="predicted"/>
<dbReference type="AlphaFoldDB" id="A0A9Q0N0F1"/>
<dbReference type="GO" id="GO:0062129">
    <property type="term" value="C:chitin-based extracellular matrix"/>
    <property type="evidence" value="ECO:0007669"/>
    <property type="project" value="TreeGrafter"/>
</dbReference>
<evidence type="ECO:0000256" key="1">
    <source>
        <dbReference type="PROSITE-ProRule" id="PRU00497"/>
    </source>
</evidence>
<keyword evidence="1" id="KW-0193">Cuticle</keyword>
<name>A0A9Q0N0F1_9DIPT</name>
<evidence type="ECO:0000313" key="4">
    <source>
        <dbReference type="Proteomes" id="UP001151699"/>
    </source>
</evidence>
<dbReference type="Proteomes" id="UP001151699">
    <property type="component" value="Chromosome B"/>
</dbReference>
<organism evidence="3 4">
    <name type="scientific">Pseudolycoriella hygida</name>
    <dbReference type="NCBI Taxonomy" id="35572"/>
    <lineage>
        <taxon>Eukaryota</taxon>
        <taxon>Metazoa</taxon>
        <taxon>Ecdysozoa</taxon>
        <taxon>Arthropoda</taxon>
        <taxon>Hexapoda</taxon>
        <taxon>Insecta</taxon>
        <taxon>Pterygota</taxon>
        <taxon>Neoptera</taxon>
        <taxon>Endopterygota</taxon>
        <taxon>Diptera</taxon>
        <taxon>Nematocera</taxon>
        <taxon>Sciaroidea</taxon>
        <taxon>Sciaridae</taxon>
        <taxon>Pseudolycoriella</taxon>
    </lineage>
</organism>
<evidence type="ECO:0000313" key="3">
    <source>
        <dbReference type="EMBL" id="KAJ6640667.1"/>
    </source>
</evidence>
<evidence type="ECO:0000256" key="2">
    <source>
        <dbReference type="SAM" id="SignalP"/>
    </source>
</evidence>
<dbReference type="PANTHER" id="PTHR10380">
    <property type="entry name" value="CUTICLE PROTEIN"/>
    <property type="match status" value="1"/>
</dbReference>
<feature type="signal peptide" evidence="2">
    <location>
        <begin position="1"/>
        <end position="22"/>
    </location>
</feature>
<sequence length="430" mass="48335">MAKSNYCISAVILLIIFNVSTANWGTPGSGQYHIQTDEGPERYFRYQTDSGQFRKEKRLEDGTVIAWIDALGYLRQKDYIADNQGYRILKSKTVFVGVNRPIQDAIKEAKKTPASSGILVDSKKISQPSTSIYVSPTTPSIYIPPTTAKPNSIDYNPLGYDHYKTPTVFIQPNAAPVESYLPASNSYPSTTERPIFVTPNVNYLPSSTASPLSPYRANVPSTTIQTPYEDNEILHQPIAVYAPSSTPAPSPYTDYAPIATFSLKPFLKSDKLSSIRPDYGTPIEQINNELAPFASVQSTTSRPFNSTSYAHSNGGYFDGNNNVDVKPLFNRNNFRRPSPPLSNQFYSHISEPSYYDGVSQTRNGFKYFLPRQYHEEDNSDPQRRDGSFGYIDPFGIRRVIYYNTSPEKGFVHRKNNRYVGFDATPYDPRP</sequence>
<keyword evidence="4" id="KW-1185">Reference proteome</keyword>
<dbReference type="PANTHER" id="PTHR10380:SF206">
    <property type="entry name" value="GH27759P"/>
    <property type="match status" value="1"/>
</dbReference>
<dbReference type="EMBL" id="WJQU01000002">
    <property type="protein sequence ID" value="KAJ6640667.1"/>
    <property type="molecule type" value="Genomic_DNA"/>
</dbReference>
<dbReference type="OrthoDB" id="8251006at2759"/>
<evidence type="ECO:0008006" key="5">
    <source>
        <dbReference type="Google" id="ProtNLM"/>
    </source>
</evidence>
<dbReference type="GO" id="GO:0008010">
    <property type="term" value="F:structural constituent of chitin-based larval cuticle"/>
    <property type="evidence" value="ECO:0007669"/>
    <property type="project" value="TreeGrafter"/>
</dbReference>
<keyword evidence="2" id="KW-0732">Signal</keyword>
<dbReference type="InterPro" id="IPR000618">
    <property type="entry name" value="Insect_cuticle"/>
</dbReference>
<dbReference type="Pfam" id="PF00379">
    <property type="entry name" value="Chitin_bind_4"/>
    <property type="match status" value="1"/>
</dbReference>
<dbReference type="PROSITE" id="PS51155">
    <property type="entry name" value="CHIT_BIND_RR_2"/>
    <property type="match status" value="1"/>
</dbReference>
<comment type="caution">
    <text evidence="3">The sequence shown here is derived from an EMBL/GenBank/DDBJ whole genome shotgun (WGS) entry which is preliminary data.</text>
</comment>
<dbReference type="InterPro" id="IPR050468">
    <property type="entry name" value="Cuticle_Struct_Prot"/>
</dbReference>
<accession>A0A9Q0N0F1</accession>
<feature type="chain" id="PRO_5040155608" description="Cuticle protein" evidence="2">
    <location>
        <begin position="23"/>
        <end position="430"/>
    </location>
</feature>
<gene>
    <name evidence="3" type="ORF">Bhyg_05598</name>
</gene>